<dbReference type="InterPro" id="IPR001608">
    <property type="entry name" value="Ala_racemase_N"/>
</dbReference>
<organism evidence="4">
    <name type="scientific">Chrysotila carterae</name>
    <name type="common">Marine alga</name>
    <name type="synonym">Syracosphaera carterae</name>
    <dbReference type="NCBI Taxonomy" id="13221"/>
    <lineage>
        <taxon>Eukaryota</taxon>
        <taxon>Haptista</taxon>
        <taxon>Haptophyta</taxon>
        <taxon>Prymnesiophyceae</taxon>
        <taxon>Isochrysidales</taxon>
        <taxon>Isochrysidaceae</taxon>
        <taxon>Chrysotila</taxon>
    </lineage>
</organism>
<proteinExistence type="inferred from homology"/>
<dbReference type="EMBL" id="HBIZ01009102">
    <property type="protein sequence ID" value="CAE0752729.1"/>
    <property type="molecule type" value="Transcribed_RNA"/>
</dbReference>
<evidence type="ECO:0000313" key="4">
    <source>
        <dbReference type="EMBL" id="CAE0752729.1"/>
    </source>
</evidence>
<dbReference type="Pfam" id="PF14031">
    <property type="entry name" value="D-ser_dehydrat"/>
    <property type="match status" value="1"/>
</dbReference>
<name>A0A7S4B4K7_CHRCT</name>
<reference evidence="4" key="1">
    <citation type="submission" date="2021-01" db="EMBL/GenBank/DDBJ databases">
        <authorList>
            <person name="Corre E."/>
            <person name="Pelletier E."/>
            <person name="Niang G."/>
            <person name="Scheremetjew M."/>
            <person name="Finn R."/>
            <person name="Kale V."/>
            <person name="Holt S."/>
            <person name="Cochrane G."/>
            <person name="Meng A."/>
            <person name="Brown T."/>
            <person name="Cohen L."/>
        </authorList>
    </citation>
    <scope>NUCLEOTIDE SEQUENCE</scope>
    <source>
        <strain evidence="4">CCMP645</strain>
    </source>
</reference>
<dbReference type="Pfam" id="PF01168">
    <property type="entry name" value="Ala_racemase_N"/>
    <property type="match status" value="1"/>
</dbReference>
<dbReference type="AlphaFoldDB" id="A0A7S4B4K7"/>
<dbReference type="InterPro" id="IPR026956">
    <property type="entry name" value="D-ser_dehydrat-like_dom"/>
</dbReference>
<dbReference type="SMART" id="SM01119">
    <property type="entry name" value="D-ser_dehydrat"/>
    <property type="match status" value="1"/>
</dbReference>
<evidence type="ECO:0000256" key="1">
    <source>
        <dbReference type="ARBA" id="ARBA00005323"/>
    </source>
</evidence>
<evidence type="ECO:0000259" key="3">
    <source>
        <dbReference type="SMART" id="SM01119"/>
    </source>
</evidence>
<keyword evidence="2" id="KW-0456">Lyase</keyword>
<gene>
    <name evidence="4" type="ORF">PCAR00345_LOCUS5316</name>
</gene>
<dbReference type="InterPro" id="IPR029066">
    <property type="entry name" value="PLP-binding_barrel"/>
</dbReference>
<dbReference type="Gene3D" id="3.20.20.10">
    <property type="entry name" value="Alanine racemase"/>
    <property type="match status" value="1"/>
</dbReference>
<dbReference type="GO" id="GO:0036088">
    <property type="term" value="P:D-serine catabolic process"/>
    <property type="evidence" value="ECO:0007669"/>
    <property type="project" value="TreeGrafter"/>
</dbReference>
<comment type="similarity">
    <text evidence="1">Belongs to the DSD1 family.</text>
</comment>
<sequence>MAPMPSNLPVAIRTPLRQLVTPALLVLMPQLEHNEAAMRSLVRGRGANLRPHAKAHKSGGFTRWLLEQSNGEITGMCTQTVGETEAIVSLGGCKDVLLTNEVATDTAAARLASLAAAHPAATVGVLVDHRLQVEMLARAAATAKAKLRVLVEVDAGQDRCGVRADSPEVLSLVRAIEAEPVLDWGGLHVYHGGIQHVRAPSDRLAAVTAGPGEAARTALRSLSEHKLKPQVVTGGGTGTLMEDLQVGTHNELQPGSYLFMDGDYARNEDLRADGRFFQSLFLHATVISLDESAGKRVLDAGSKACDLVCGPPLATSIDDPALAEALRDVTYASGGDEHGVLRGVPPGVLPLGSTVQLVPSHCDPTVNLYDYMVGVRNGLVEHVWTIDARGY</sequence>
<dbReference type="InterPro" id="IPR051466">
    <property type="entry name" value="D-amino_acid_metab_enzyme"/>
</dbReference>
<dbReference type="InterPro" id="IPR042208">
    <property type="entry name" value="D-ser_dehydrat-like_sf"/>
</dbReference>
<dbReference type="PANTHER" id="PTHR28004:SF2">
    <property type="entry name" value="D-SERINE DEHYDRATASE"/>
    <property type="match status" value="1"/>
</dbReference>
<feature type="domain" description="D-serine dehydratase-like" evidence="3">
    <location>
        <begin position="279"/>
        <end position="376"/>
    </location>
</feature>
<evidence type="ECO:0000256" key="2">
    <source>
        <dbReference type="ARBA" id="ARBA00023239"/>
    </source>
</evidence>
<protein>
    <recommendedName>
        <fullName evidence="3">D-serine dehydratase-like domain-containing protein</fullName>
    </recommendedName>
</protein>
<accession>A0A7S4B4K7</accession>
<dbReference type="SUPFAM" id="SSF51419">
    <property type="entry name" value="PLP-binding barrel"/>
    <property type="match status" value="1"/>
</dbReference>
<dbReference type="GO" id="GO:0008721">
    <property type="term" value="F:D-serine ammonia-lyase activity"/>
    <property type="evidence" value="ECO:0007669"/>
    <property type="project" value="TreeGrafter"/>
</dbReference>
<dbReference type="PANTHER" id="PTHR28004">
    <property type="entry name" value="ZGC:162816-RELATED"/>
    <property type="match status" value="1"/>
</dbReference>
<dbReference type="Gene3D" id="2.40.37.20">
    <property type="entry name" value="D-serine dehydratase-like domain"/>
    <property type="match status" value="1"/>
</dbReference>